<gene>
    <name evidence="2" type="ORF">EPI10_000273</name>
</gene>
<feature type="compositionally biased region" description="Polar residues" evidence="1">
    <location>
        <begin position="114"/>
        <end position="130"/>
    </location>
</feature>
<dbReference type="CDD" id="cd22645">
    <property type="entry name" value="BIC1_CID"/>
    <property type="match status" value="1"/>
</dbReference>
<dbReference type="InterPro" id="IPR040374">
    <property type="entry name" value="BIC"/>
</dbReference>
<proteinExistence type="predicted"/>
<accession>A0A5B6V772</accession>
<dbReference type="PANTHER" id="PTHR34207:SF2">
    <property type="entry name" value="PROTEIN BIC1"/>
    <property type="match status" value="1"/>
</dbReference>
<keyword evidence="3" id="KW-1185">Reference proteome</keyword>
<dbReference type="EMBL" id="SMMG02000007">
    <property type="protein sequence ID" value="KAA3465069.1"/>
    <property type="molecule type" value="Genomic_DNA"/>
</dbReference>
<comment type="caution">
    <text evidence="2">The sequence shown here is derived from an EMBL/GenBank/DDBJ whole genome shotgun (WGS) entry which is preliminary data.</text>
</comment>
<dbReference type="Proteomes" id="UP000325315">
    <property type="component" value="Unassembled WGS sequence"/>
</dbReference>
<dbReference type="OrthoDB" id="672067at2759"/>
<dbReference type="AlphaFoldDB" id="A0A5B6V772"/>
<evidence type="ECO:0000313" key="3">
    <source>
        <dbReference type="Proteomes" id="UP000325315"/>
    </source>
</evidence>
<name>A0A5B6V772_9ROSI</name>
<protein>
    <submittedName>
        <fullName evidence="2">Protein BIC1-like</fullName>
    </submittedName>
</protein>
<dbReference type="GO" id="GO:0009785">
    <property type="term" value="P:blue light signaling pathway"/>
    <property type="evidence" value="ECO:0007669"/>
    <property type="project" value="InterPro"/>
</dbReference>
<evidence type="ECO:0000256" key="1">
    <source>
        <dbReference type="SAM" id="MobiDB-lite"/>
    </source>
</evidence>
<sequence length="238" mass="26840">MASSDDINNSNVGSKVFSFMRISYDVKSVGFNAQRVVLFVDRISLDIGMVALNGLQDKGKSMRCWSLCFETLFDAYASEGISDDNLGEYFIKGGSHFLLLILLIYSEPTKMTTTHHQNPSQFLEQANETQQPDEESSLKGRCSARVDEVAKEGTVRGVEKLMEEDNGRERLKKHRIEMGKSKVWIPDIWGQEELLKDWIDCSGFDDCLVPSGIMLAREALVEEGRRTGSGRVRIENRC</sequence>
<evidence type="ECO:0000313" key="2">
    <source>
        <dbReference type="EMBL" id="KAA3465069.1"/>
    </source>
</evidence>
<feature type="region of interest" description="Disordered" evidence="1">
    <location>
        <begin position="114"/>
        <end position="139"/>
    </location>
</feature>
<dbReference type="PANTHER" id="PTHR34207">
    <property type="entry name" value="PROTEIN BIC1"/>
    <property type="match status" value="1"/>
</dbReference>
<organism evidence="2 3">
    <name type="scientific">Gossypium australe</name>
    <dbReference type="NCBI Taxonomy" id="47621"/>
    <lineage>
        <taxon>Eukaryota</taxon>
        <taxon>Viridiplantae</taxon>
        <taxon>Streptophyta</taxon>
        <taxon>Embryophyta</taxon>
        <taxon>Tracheophyta</taxon>
        <taxon>Spermatophyta</taxon>
        <taxon>Magnoliopsida</taxon>
        <taxon>eudicotyledons</taxon>
        <taxon>Gunneridae</taxon>
        <taxon>Pentapetalae</taxon>
        <taxon>rosids</taxon>
        <taxon>malvids</taxon>
        <taxon>Malvales</taxon>
        <taxon>Malvaceae</taxon>
        <taxon>Malvoideae</taxon>
        <taxon>Gossypium</taxon>
    </lineage>
</organism>
<reference evidence="3" key="1">
    <citation type="journal article" date="2019" name="Plant Biotechnol. J.">
        <title>Genome sequencing of the Australian wild diploid species Gossypium australe highlights disease resistance and delayed gland morphogenesis.</title>
        <authorList>
            <person name="Cai Y."/>
            <person name="Cai X."/>
            <person name="Wang Q."/>
            <person name="Wang P."/>
            <person name="Zhang Y."/>
            <person name="Cai C."/>
            <person name="Xu Y."/>
            <person name="Wang K."/>
            <person name="Zhou Z."/>
            <person name="Wang C."/>
            <person name="Geng S."/>
            <person name="Li B."/>
            <person name="Dong Q."/>
            <person name="Hou Y."/>
            <person name="Wang H."/>
            <person name="Ai P."/>
            <person name="Liu Z."/>
            <person name="Yi F."/>
            <person name="Sun M."/>
            <person name="An G."/>
            <person name="Cheng J."/>
            <person name="Zhang Y."/>
            <person name="Shi Q."/>
            <person name="Xie Y."/>
            <person name="Shi X."/>
            <person name="Chang Y."/>
            <person name="Huang F."/>
            <person name="Chen Y."/>
            <person name="Hong S."/>
            <person name="Mi L."/>
            <person name="Sun Q."/>
            <person name="Zhang L."/>
            <person name="Zhou B."/>
            <person name="Peng R."/>
            <person name="Zhang X."/>
            <person name="Liu F."/>
        </authorList>
    </citation>
    <scope>NUCLEOTIDE SEQUENCE [LARGE SCALE GENOMIC DNA]</scope>
    <source>
        <strain evidence="3">cv. PA1801</strain>
    </source>
</reference>